<sequence length="596" mass="64982">MSASSTIPSNPRDRVRLTDVLAQLPGLALDLPIMARGILSGIKSTPKGRWSIGGVFAERAAKHADRVFLRFEGQDITYAQANATANRYAATLASQGVGRGDVVGIMLRNSPETVLLMLATVKLGAIAGMLNYNQRGHVLAHSIGLLDSKLLITEAEFEEAISESGVNVVSQLTIDELDRMSVLAPTANPSATEAVMTKDRAFYIFTSGTTGLPKASVMTHYRWLRGMSGIGDMALRLRPDDVLYSCLPLYHNNALTLAVSTTVNAGATLAIGRSFSVSRFWDEVIASRATAFIYIGELCRYLLNQPPKPTDRKHRVRVIVGNGLRPELWGEFTARFGIKRVCEFYSASESNTAFVNALNIDRTVGICPMPIAYVKYDVESGEPVRNDKGFLTKVGPGESGLLLSKVTDLAPFDGYTDPTASEKKLVRDAFKKGDTWFNTGDLMRNLGWGHAAFGDRLGDTFRWKGENVATTEVEAAIEHNDAVEESTVFGVQVPGTDGRAGMAAIKLHDGVELDPKALSDTVYQNLPAYALPLFIRIVDTLEHTTTFKSRKVELREQAYGDSVTDPLYVLAGRAEGYVPFYPEYPEELAGGQRPKG</sequence>
<dbReference type="Gene3D" id="3.40.50.12780">
    <property type="entry name" value="N-terminal domain of ligase-like"/>
    <property type="match status" value="1"/>
</dbReference>
<dbReference type="RefSeq" id="WP_005059626.1">
    <property type="nucleotide sequence ID" value="NZ_AP022621.1"/>
</dbReference>
<dbReference type="PANTHER" id="PTHR43107">
    <property type="entry name" value="LONG-CHAIN FATTY ACID TRANSPORT PROTEIN"/>
    <property type="match status" value="1"/>
</dbReference>
<dbReference type="NCBIfam" id="NF038342">
    <property type="entry name" value="FACL_FadD6"/>
    <property type="match status" value="1"/>
</dbReference>
<dbReference type="InterPro" id="IPR042099">
    <property type="entry name" value="ANL_N_sf"/>
</dbReference>
<dbReference type="NCBIfam" id="NF006134">
    <property type="entry name" value="PRK08279.1"/>
    <property type="match status" value="1"/>
</dbReference>
<dbReference type="GO" id="GO:0005324">
    <property type="term" value="F:long-chain fatty acid transmembrane transporter activity"/>
    <property type="evidence" value="ECO:0007669"/>
    <property type="project" value="TreeGrafter"/>
</dbReference>
<dbReference type="GO" id="GO:0005886">
    <property type="term" value="C:plasma membrane"/>
    <property type="evidence" value="ECO:0007669"/>
    <property type="project" value="TreeGrafter"/>
</dbReference>
<dbReference type="Pfam" id="PF13193">
    <property type="entry name" value="AMP-binding_C"/>
    <property type="match status" value="1"/>
</dbReference>
<dbReference type="SUPFAM" id="SSF56801">
    <property type="entry name" value="Acetyl-CoA synthetase-like"/>
    <property type="match status" value="1"/>
</dbReference>
<dbReference type="Pfam" id="PF00501">
    <property type="entry name" value="AMP-binding"/>
    <property type="match status" value="1"/>
</dbReference>
<dbReference type="EC" id="6.2.1.3" evidence="7"/>
<evidence type="ECO:0000259" key="6">
    <source>
        <dbReference type="Pfam" id="PF13193"/>
    </source>
</evidence>
<feature type="domain" description="AMP-dependent synthetase/ligase" evidence="5">
    <location>
        <begin position="56"/>
        <end position="389"/>
    </location>
</feature>
<feature type="domain" description="AMP-binding enzyme C-terminal" evidence="6">
    <location>
        <begin position="472"/>
        <end position="548"/>
    </location>
</feature>
<dbReference type="FunFam" id="3.30.300.30:FF:000020">
    <property type="entry name" value="Long-chain fatty acid transporter"/>
    <property type="match status" value="1"/>
</dbReference>
<dbReference type="PANTHER" id="PTHR43107:SF15">
    <property type="entry name" value="FATTY ACID TRANSPORT PROTEIN 3, ISOFORM A"/>
    <property type="match status" value="1"/>
</dbReference>
<keyword evidence="3" id="KW-0547">Nucleotide-binding</keyword>
<name>A0A0U0ZPS3_9MYCO</name>
<dbReference type="GO" id="GO:0044539">
    <property type="term" value="P:long-chain fatty acid import into cell"/>
    <property type="evidence" value="ECO:0007669"/>
    <property type="project" value="TreeGrafter"/>
</dbReference>
<protein>
    <submittedName>
        <fullName evidence="7">Probable fatty-acid-CoA ligase FadD</fullName>
        <ecNumber evidence="7">6.2.1.3</ecNumber>
    </submittedName>
</protein>
<dbReference type="Gene3D" id="3.30.300.30">
    <property type="match status" value="1"/>
</dbReference>
<dbReference type="GO" id="GO:0004467">
    <property type="term" value="F:long-chain fatty acid-CoA ligase activity"/>
    <property type="evidence" value="ECO:0007669"/>
    <property type="project" value="UniProtKB-EC"/>
</dbReference>
<dbReference type="InterPro" id="IPR045851">
    <property type="entry name" value="AMP-bd_C_sf"/>
</dbReference>
<evidence type="ECO:0000256" key="4">
    <source>
        <dbReference type="ARBA" id="ARBA00022840"/>
    </source>
</evidence>
<proteinExistence type="inferred from homology"/>
<keyword evidence="2 7" id="KW-0436">Ligase</keyword>
<evidence type="ECO:0000259" key="5">
    <source>
        <dbReference type="Pfam" id="PF00501"/>
    </source>
</evidence>
<comment type="similarity">
    <text evidence="1">Belongs to the ATP-dependent AMP-binding enzyme family.</text>
</comment>
<evidence type="ECO:0000313" key="7">
    <source>
        <dbReference type="EMBL" id="CPV53797.1"/>
    </source>
</evidence>
<reference evidence="7 8" key="1">
    <citation type="submission" date="2015-03" db="EMBL/GenBank/DDBJ databases">
        <authorList>
            <person name="Murphy D."/>
        </authorList>
    </citation>
    <scope>NUCLEOTIDE SEQUENCE [LARGE SCALE GENOMIC DNA]</scope>
    <source>
        <strain evidence="7 8">PAP088</strain>
    </source>
</reference>
<dbReference type="InterPro" id="IPR020845">
    <property type="entry name" value="AMP-binding_CS"/>
</dbReference>
<dbReference type="PROSITE" id="PS00455">
    <property type="entry name" value="AMP_BINDING"/>
    <property type="match status" value="1"/>
</dbReference>
<gene>
    <name evidence="7" type="ORF">ERS075579_02545</name>
</gene>
<dbReference type="AlphaFoldDB" id="A0A0U0ZPS3"/>
<dbReference type="InterPro" id="IPR025110">
    <property type="entry name" value="AMP-bd_C"/>
</dbReference>
<evidence type="ECO:0000256" key="1">
    <source>
        <dbReference type="ARBA" id="ARBA00006432"/>
    </source>
</evidence>
<dbReference type="InterPro" id="IPR054874">
    <property type="entry name" value="FACL_FadD6"/>
</dbReference>
<organism evidence="7 8">
    <name type="scientific">Mycobacteroides abscessus</name>
    <dbReference type="NCBI Taxonomy" id="36809"/>
    <lineage>
        <taxon>Bacteria</taxon>
        <taxon>Bacillati</taxon>
        <taxon>Actinomycetota</taxon>
        <taxon>Actinomycetes</taxon>
        <taxon>Mycobacteriales</taxon>
        <taxon>Mycobacteriaceae</taxon>
        <taxon>Mycobacteroides</taxon>
    </lineage>
</organism>
<keyword evidence="4" id="KW-0067">ATP-binding</keyword>
<dbReference type="EMBL" id="CSWP01000004">
    <property type="protein sequence ID" value="CPV53797.1"/>
    <property type="molecule type" value="Genomic_DNA"/>
</dbReference>
<dbReference type="InterPro" id="IPR000873">
    <property type="entry name" value="AMP-dep_synth/lig_dom"/>
</dbReference>
<evidence type="ECO:0000313" key="8">
    <source>
        <dbReference type="Proteomes" id="UP000045782"/>
    </source>
</evidence>
<accession>A0A0U0ZPS3</accession>
<evidence type="ECO:0000256" key="3">
    <source>
        <dbReference type="ARBA" id="ARBA00022741"/>
    </source>
</evidence>
<evidence type="ECO:0000256" key="2">
    <source>
        <dbReference type="ARBA" id="ARBA00022598"/>
    </source>
</evidence>
<dbReference type="GO" id="GO:0005524">
    <property type="term" value="F:ATP binding"/>
    <property type="evidence" value="ECO:0007669"/>
    <property type="project" value="UniProtKB-KW"/>
</dbReference>
<dbReference type="Proteomes" id="UP000045782">
    <property type="component" value="Unassembled WGS sequence"/>
</dbReference>